<sequence>MRISTWCFWSGEEKEAHNTERHIIFKAELYSLASLSPKELQQEIVNFKLRHPDLVL</sequence>
<protein>
    <submittedName>
        <fullName evidence="1">Uncharacterized protein</fullName>
    </submittedName>
</protein>
<comment type="caution">
    <text evidence="1">The sequence shown here is derived from an EMBL/GenBank/DDBJ whole genome shotgun (WGS) entry which is preliminary data.</text>
</comment>
<proteinExistence type="predicted"/>
<gene>
    <name evidence="1" type="ORF">LCGC14_2270400</name>
</gene>
<evidence type="ECO:0000313" key="1">
    <source>
        <dbReference type="EMBL" id="KKL53944.1"/>
    </source>
</evidence>
<organism evidence="1">
    <name type="scientific">marine sediment metagenome</name>
    <dbReference type="NCBI Taxonomy" id="412755"/>
    <lineage>
        <taxon>unclassified sequences</taxon>
        <taxon>metagenomes</taxon>
        <taxon>ecological metagenomes</taxon>
    </lineage>
</organism>
<reference evidence="1" key="1">
    <citation type="journal article" date="2015" name="Nature">
        <title>Complex archaea that bridge the gap between prokaryotes and eukaryotes.</title>
        <authorList>
            <person name="Spang A."/>
            <person name="Saw J.H."/>
            <person name="Jorgensen S.L."/>
            <person name="Zaremba-Niedzwiedzka K."/>
            <person name="Martijn J."/>
            <person name="Lind A.E."/>
            <person name="van Eijk R."/>
            <person name="Schleper C."/>
            <person name="Guy L."/>
            <person name="Ettema T.J."/>
        </authorList>
    </citation>
    <scope>NUCLEOTIDE SEQUENCE</scope>
</reference>
<accession>A0A0F9CXH4</accession>
<name>A0A0F9CXH4_9ZZZZ</name>
<dbReference type="AlphaFoldDB" id="A0A0F9CXH4"/>
<dbReference type="EMBL" id="LAZR01031372">
    <property type="protein sequence ID" value="KKL53944.1"/>
    <property type="molecule type" value="Genomic_DNA"/>
</dbReference>